<proteinExistence type="predicted"/>
<evidence type="ECO:0000313" key="2">
    <source>
        <dbReference type="EMBL" id="CAG2197787.1"/>
    </source>
</evidence>
<feature type="compositionally biased region" description="Basic and acidic residues" evidence="1">
    <location>
        <begin position="31"/>
        <end position="48"/>
    </location>
</feature>
<evidence type="ECO:0000313" key="3">
    <source>
        <dbReference type="Proteomes" id="UP000683360"/>
    </source>
</evidence>
<name>A0A8S3QT76_MYTED</name>
<feature type="compositionally biased region" description="Polar residues" evidence="1">
    <location>
        <begin position="51"/>
        <end position="64"/>
    </location>
</feature>
<keyword evidence="3" id="KW-1185">Reference proteome</keyword>
<comment type="caution">
    <text evidence="2">The sequence shown here is derived from an EMBL/GenBank/DDBJ whole genome shotgun (WGS) entry which is preliminary data.</text>
</comment>
<sequence>MDTINSNHHEHSGIKQTMKTDKDDEVSDESIEQKEISPGREENYDHMHYGSKNNGGSEAQQDSPPVNIHFDDPQAMGQSDTGLSMLRVANEDIPNRSQKVLQPEHAEGTSDVKVLSEEPSDYINLDLDLPKHLNFPHSLQHISTSNSDESKEHVERNLKTLPDDTSSSQEHDEVACTTELEVSAGGESSNQIQLFDMRQLNMLQIRLVVEEYFINERHETEYCSYKSHEFLMCVNYNNSKQNPLSDSIDSLVKEFPGHMDLMNSDKPTSDLKNMLYTFLTGYSYGSSQNFSIEKLHAKNGYLIKSYKFLFEQLHVQQWSYFDANPVVRVDPEYPIPTQVNNNVDPQGLITNYFEEDDQENNGLMLHNQVEAVHNTGNTDGRNRPVSQWQAVARGNRWNLSTTVQTTVIREQDVFLLQEVARGNRRILPTSVRTTVIGEQEVYLQQEVALGNGRNLPTSVHTTGTSIREQDVFLMQEVARGNRRNLPTSFQTIVIREQDVFLWQEVARSNTCNMRNLLGLPVERFSNNSLATMLQMNSVCNRYMYFRLERCSLNNTVFNNRPAVSTVSNAMVSDPIRMDGQPMAAHNLANIIQQHCQHHGSALPSTPRAGPHRPDVCSSDTVMTVLSLAAIQNPANLHHLTRDLTGVQVLEIAWNFLQCNFDVVTIDIQQMVQNRYRPNGDTQREADVVSAIIGDTKINEVTKCTNQECQTIRRRMIECPLTIFNQADITATYIARYLNNHVKGKDEPCTSSHCARSAAGTRQTRRMINTRLLIYINAYQGRIQKTNIRDMLRQFRVGNSEYQVHALSFWQDNHFTARINIRNQWWTYDNKIGLHNQGVEVDDGSPGLLSGIYIKKVA</sequence>
<dbReference type="AlphaFoldDB" id="A0A8S3QT76"/>
<accession>A0A8S3QT76</accession>
<gene>
    <name evidence="2" type="ORF">MEDL_12580</name>
</gene>
<protein>
    <submittedName>
        <fullName evidence="2">Uncharacterized protein</fullName>
    </submittedName>
</protein>
<dbReference type="Proteomes" id="UP000683360">
    <property type="component" value="Unassembled WGS sequence"/>
</dbReference>
<feature type="compositionally biased region" description="Basic and acidic residues" evidence="1">
    <location>
        <begin position="7"/>
        <end position="22"/>
    </location>
</feature>
<organism evidence="2 3">
    <name type="scientific">Mytilus edulis</name>
    <name type="common">Blue mussel</name>
    <dbReference type="NCBI Taxonomy" id="6550"/>
    <lineage>
        <taxon>Eukaryota</taxon>
        <taxon>Metazoa</taxon>
        <taxon>Spiralia</taxon>
        <taxon>Lophotrochozoa</taxon>
        <taxon>Mollusca</taxon>
        <taxon>Bivalvia</taxon>
        <taxon>Autobranchia</taxon>
        <taxon>Pteriomorphia</taxon>
        <taxon>Mytilida</taxon>
        <taxon>Mytiloidea</taxon>
        <taxon>Mytilidae</taxon>
        <taxon>Mytilinae</taxon>
        <taxon>Mytilus</taxon>
    </lineage>
</organism>
<reference evidence="2" key="1">
    <citation type="submission" date="2021-03" db="EMBL/GenBank/DDBJ databases">
        <authorList>
            <person name="Bekaert M."/>
        </authorList>
    </citation>
    <scope>NUCLEOTIDE SEQUENCE</scope>
</reference>
<evidence type="ECO:0000256" key="1">
    <source>
        <dbReference type="SAM" id="MobiDB-lite"/>
    </source>
</evidence>
<feature type="region of interest" description="Disordered" evidence="1">
    <location>
        <begin position="1"/>
        <end position="79"/>
    </location>
</feature>
<dbReference type="EMBL" id="CAJPWZ010000654">
    <property type="protein sequence ID" value="CAG2197787.1"/>
    <property type="molecule type" value="Genomic_DNA"/>
</dbReference>